<keyword evidence="2" id="KW-1185">Reference proteome</keyword>
<reference evidence="3" key="1">
    <citation type="submission" date="2017-02" db="UniProtKB">
        <authorList>
            <consortium name="WormBaseParasite"/>
        </authorList>
    </citation>
    <scope>IDENTIFICATION</scope>
</reference>
<gene>
    <name evidence="1" type="ORF">HPLM_LOCUS10834</name>
</gene>
<name>A0A0N4WIP6_HAEPC</name>
<reference evidence="1 2" key="2">
    <citation type="submission" date="2018-11" db="EMBL/GenBank/DDBJ databases">
        <authorList>
            <consortium name="Pathogen Informatics"/>
        </authorList>
    </citation>
    <scope>NUCLEOTIDE SEQUENCE [LARGE SCALE GENOMIC DNA]</scope>
    <source>
        <strain evidence="1 2">MHpl1</strain>
    </source>
</reference>
<evidence type="ECO:0000313" key="2">
    <source>
        <dbReference type="Proteomes" id="UP000268014"/>
    </source>
</evidence>
<dbReference type="WBParaSite" id="HPLM_0001084201-mRNA-1">
    <property type="protein sequence ID" value="HPLM_0001084201-mRNA-1"/>
    <property type="gene ID" value="HPLM_0001084201"/>
</dbReference>
<protein>
    <submittedName>
        <fullName evidence="3">PDZ domain-containing protein</fullName>
    </submittedName>
</protein>
<proteinExistence type="predicted"/>
<dbReference type="AlphaFoldDB" id="A0A0N4WIP6"/>
<dbReference type="EMBL" id="UZAF01017401">
    <property type="protein sequence ID" value="VDO41255.1"/>
    <property type="molecule type" value="Genomic_DNA"/>
</dbReference>
<dbReference type="Proteomes" id="UP000268014">
    <property type="component" value="Unassembled WGS sequence"/>
</dbReference>
<evidence type="ECO:0000313" key="3">
    <source>
        <dbReference type="WBParaSite" id="HPLM_0001084201-mRNA-1"/>
    </source>
</evidence>
<evidence type="ECO:0000313" key="1">
    <source>
        <dbReference type="EMBL" id="VDO41255.1"/>
    </source>
</evidence>
<accession>A0A0N4WIP6</accession>
<organism evidence="3">
    <name type="scientific">Haemonchus placei</name>
    <name type="common">Barber's pole worm</name>
    <dbReference type="NCBI Taxonomy" id="6290"/>
    <lineage>
        <taxon>Eukaryota</taxon>
        <taxon>Metazoa</taxon>
        <taxon>Ecdysozoa</taxon>
        <taxon>Nematoda</taxon>
        <taxon>Chromadorea</taxon>
        <taxon>Rhabditida</taxon>
        <taxon>Rhabditina</taxon>
        <taxon>Rhabditomorpha</taxon>
        <taxon>Strongyloidea</taxon>
        <taxon>Trichostrongylidae</taxon>
        <taxon>Haemonchus</taxon>
    </lineage>
</organism>
<sequence>MRSPKPAGLMGVVIRVGVGEVQDMKDFGSIAICTRHSDGGELQMAGKISRDFGTSYVTVDDRICRST</sequence>